<dbReference type="Gene3D" id="3.10.105.10">
    <property type="entry name" value="Dipeptide-binding Protein, Domain 3"/>
    <property type="match status" value="1"/>
</dbReference>
<evidence type="ECO:0000313" key="5">
    <source>
        <dbReference type="EMBL" id="MFC5500019.1"/>
    </source>
</evidence>
<comment type="similarity">
    <text evidence="1">Belongs to the bacterial solute-binding protein 5 family.</text>
</comment>
<reference evidence="6" key="1">
    <citation type="journal article" date="2019" name="Int. J. Syst. Evol. Microbiol.">
        <title>The Global Catalogue of Microorganisms (GCM) 10K type strain sequencing project: providing services to taxonomists for standard genome sequencing and annotation.</title>
        <authorList>
            <consortium name="The Broad Institute Genomics Platform"/>
            <consortium name="The Broad Institute Genome Sequencing Center for Infectious Disease"/>
            <person name="Wu L."/>
            <person name="Ma J."/>
        </authorList>
    </citation>
    <scope>NUCLEOTIDE SEQUENCE [LARGE SCALE GENOMIC DNA]</scope>
    <source>
        <strain evidence="6">CCUG 57401</strain>
    </source>
</reference>
<comment type="caution">
    <text evidence="5">The sequence shown here is derived from an EMBL/GenBank/DDBJ whole genome shotgun (WGS) entry which is preliminary data.</text>
</comment>
<evidence type="ECO:0000256" key="1">
    <source>
        <dbReference type="ARBA" id="ARBA00005695"/>
    </source>
</evidence>
<keyword evidence="2 3" id="KW-0732">Signal</keyword>
<dbReference type="PANTHER" id="PTHR30290">
    <property type="entry name" value="PERIPLASMIC BINDING COMPONENT OF ABC TRANSPORTER"/>
    <property type="match status" value="1"/>
</dbReference>
<dbReference type="Gene3D" id="3.40.190.10">
    <property type="entry name" value="Periplasmic binding protein-like II"/>
    <property type="match status" value="1"/>
</dbReference>
<keyword evidence="6" id="KW-1185">Reference proteome</keyword>
<dbReference type="Gene3D" id="3.90.76.10">
    <property type="entry name" value="Dipeptide-binding Protein, Domain 1"/>
    <property type="match status" value="1"/>
</dbReference>
<dbReference type="InterPro" id="IPR039424">
    <property type="entry name" value="SBP_5"/>
</dbReference>
<dbReference type="PIRSF" id="PIRSF002741">
    <property type="entry name" value="MppA"/>
    <property type="match status" value="1"/>
</dbReference>
<evidence type="ECO:0000256" key="2">
    <source>
        <dbReference type="ARBA" id="ARBA00022729"/>
    </source>
</evidence>
<sequence length="503" mass="55655">MQFKRLILVPLLLALGALTAQAQTLRIGLAEDPDVLDPTLARSFVGRVVFSALCDKLLDIDEKLNIVPQLATSWEWSADSKALTMKLRQGVTFHDGEKFDAAAVKYNIERHKTMPGSNRRGELAPVASVDVLDPSTVRLNLSAPFSPLLAQLADRAGMMVSPKAAKAEGDKFGAHPVCSGPFKFVERVAQDRMVFERYANYWNKGAIHFDKVIYTPIPDATVRLANLRSGQLDFIERVASSDMDKIRADKKLKTSRITEIGYQGITINVGKSEMAKKNPLGRDARVREAFELSLDRQGLVQVVMDNEAVAGNQWVAPNNQFYAKNVPMPKRDIARAKALLKEAGVPNPSFTLVTPTTSDAQRIALVVQAMTREAGFDVKIQAAEFATSLDMADKGNFEAYVLAWSGRADPDGNVYSFDACKQPLNYSGYCDAETDALLNQSRALRDPAERKKVFEKVAAKVLKDRPIVYLYHRNWLWAYSPKLSGVREIPDGLLRVSGLKLAP</sequence>
<dbReference type="PANTHER" id="PTHR30290:SF38">
    <property type="entry name" value="D,D-DIPEPTIDE-BINDING PERIPLASMIC PROTEIN DDPA-RELATED"/>
    <property type="match status" value="1"/>
</dbReference>
<feature type="domain" description="Solute-binding protein family 5" evidence="4">
    <location>
        <begin position="65"/>
        <end position="421"/>
    </location>
</feature>
<protein>
    <submittedName>
        <fullName evidence="5">ABC transporter substrate-binding protein</fullName>
    </submittedName>
</protein>
<evidence type="ECO:0000313" key="6">
    <source>
        <dbReference type="Proteomes" id="UP001596037"/>
    </source>
</evidence>
<dbReference type="Proteomes" id="UP001596037">
    <property type="component" value="Unassembled WGS sequence"/>
</dbReference>
<dbReference type="InterPro" id="IPR030678">
    <property type="entry name" value="Peptide/Ni-bd"/>
</dbReference>
<proteinExistence type="inferred from homology"/>
<dbReference type="EMBL" id="JBHSMF010000010">
    <property type="protein sequence ID" value="MFC5500019.1"/>
    <property type="molecule type" value="Genomic_DNA"/>
</dbReference>
<feature type="signal peptide" evidence="3">
    <location>
        <begin position="1"/>
        <end position="22"/>
    </location>
</feature>
<dbReference type="CDD" id="cd08511">
    <property type="entry name" value="PBP2_NikA_DppA_OppA_like_5"/>
    <property type="match status" value="1"/>
</dbReference>
<name>A0ABW0NM23_9BURK</name>
<dbReference type="SUPFAM" id="SSF53850">
    <property type="entry name" value="Periplasmic binding protein-like II"/>
    <property type="match status" value="1"/>
</dbReference>
<evidence type="ECO:0000259" key="4">
    <source>
        <dbReference type="Pfam" id="PF00496"/>
    </source>
</evidence>
<accession>A0ABW0NM23</accession>
<organism evidence="5 6">
    <name type="scientific">Caenimonas terrae</name>
    <dbReference type="NCBI Taxonomy" id="696074"/>
    <lineage>
        <taxon>Bacteria</taxon>
        <taxon>Pseudomonadati</taxon>
        <taxon>Pseudomonadota</taxon>
        <taxon>Betaproteobacteria</taxon>
        <taxon>Burkholderiales</taxon>
        <taxon>Comamonadaceae</taxon>
        <taxon>Caenimonas</taxon>
    </lineage>
</organism>
<dbReference type="Pfam" id="PF00496">
    <property type="entry name" value="SBP_bac_5"/>
    <property type="match status" value="1"/>
</dbReference>
<gene>
    <name evidence="5" type="ORF">ACFPOE_20925</name>
</gene>
<feature type="chain" id="PRO_5047264815" evidence="3">
    <location>
        <begin position="23"/>
        <end position="503"/>
    </location>
</feature>
<dbReference type="RefSeq" id="WP_376852263.1">
    <property type="nucleotide sequence ID" value="NZ_JBHSMF010000010.1"/>
</dbReference>
<evidence type="ECO:0000256" key="3">
    <source>
        <dbReference type="SAM" id="SignalP"/>
    </source>
</evidence>
<dbReference type="InterPro" id="IPR000914">
    <property type="entry name" value="SBP_5_dom"/>
</dbReference>